<dbReference type="InterPro" id="IPR051882">
    <property type="entry name" value="ATF_bZIP_TF"/>
</dbReference>
<feature type="compositionally biased region" description="Low complexity" evidence="7">
    <location>
        <begin position="1"/>
        <end position="14"/>
    </location>
</feature>
<evidence type="ECO:0000256" key="6">
    <source>
        <dbReference type="SAM" id="Coils"/>
    </source>
</evidence>
<dbReference type="PANTHER" id="PTHR46164">
    <property type="entry name" value="ATF6, ISOFORM C"/>
    <property type="match status" value="1"/>
</dbReference>
<keyword evidence="10" id="KW-1185">Reference proteome</keyword>
<evidence type="ECO:0000256" key="5">
    <source>
        <dbReference type="ARBA" id="ARBA00023242"/>
    </source>
</evidence>
<evidence type="ECO:0000256" key="1">
    <source>
        <dbReference type="ARBA" id="ARBA00004167"/>
    </source>
</evidence>
<keyword evidence="5" id="KW-0539">Nucleus</keyword>
<dbReference type="PANTHER" id="PTHR46164:SF3">
    <property type="entry name" value="ATF6, ISOFORM C"/>
    <property type="match status" value="1"/>
</dbReference>
<evidence type="ECO:0000313" key="9">
    <source>
        <dbReference type="EMBL" id="EGG20193.1"/>
    </source>
</evidence>
<dbReference type="RefSeq" id="XP_004367176.1">
    <property type="nucleotide sequence ID" value="XM_004367119.1"/>
</dbReference>
<feature type="compositionally biased region" description="Low complexity" evidence="7">
    <location>
        <begin position="140"/>
        <end position="157"/>
    </location>
</feature>
<feature type="region of interest" description="Disordered" evidence="7">
    <location>
        <begin position="1"/>
        <end position="22"/>
    </location>
</feature>
<evidence type="ECO:0000256" key="4">
    <source>
        <dbReference type="ARBA" id="ARBA00023163"/>
    </source>
</evidence>
<dbReference type="GO" id="GO:0005634">
    <property type="term" value="C:nucleus"/>
    <property type="evidence" value="ECO:0007669"/>
    <property type="project" value="TreeGrafter"/>
</dbReference>
<dbReference type="OrthoDB" id="5970722at2759"/>
<dbReference type="GO" id="GO:0030968">
    <property type="term" value="P:endoplasmic reticulum unfolded protein response"/>
    <property type="evidence" value="ECO:0007669"/>
    <property type="project" value="TreeGrafter"/>
</dbReference>
<dbReference type="KEGG" id="dfa:DFA_07313"/>
<dbReference type="GO" id="GO:0000981">
    <property type="term" value="F:DNA-binding transcription factor activity, RNA polymerase II-specific"/>
    <property type="evidence" value="ECO:0007669"/>
    <property type="project" value="TreeGrafter"/>
</dbReference>
<dbReference type="AlphaFoldDB" id="F4PW29"/>
<feature type="region of interest" description="Disordered" evidence="7">
    <location>
        <begin position="131"/>
        <end position="204"/>
    </location>
</feature>
<feature type="compositionally biased region" description="Low complexity" evidence="7">
    <location>
        <begin position="164"/>
        <end position="198"/>
    </location>
</feature>
<keyword evidence="2" id="KW-0805">Transcription regulation</keyword>
<protein>
    <submittedName>
        <fullName evidence="9">Basic-leucine zipper transcription factor</fullName>
    </submittedName>
</protein>
<dbReference type="InterPro" id="IPR004827">
    <property type="entry name" value="bZIP"/>
</dbReference>
<dbReference type="InterPro" id="IPR046347">
    <property type="entry name" value="bZIP_sf"/>
</dbReference>
<feature type="compositionally biased region" description="Low complexity" evidence="7">
    <location>
        <begin position="250"/>
        <end position="280"/>
    </location>
</feature>
<feature type="region of interest" description="Disordered" evidence="7">
    <location>
        <begin position="248"/>
        <end position="288"/>
    </location>
</feature>
<keyword evidence="4" id="KW-0804">Transcription</keyword>
<organism evidence="9 10">
    <name type="scientific">Cavenderia fasciculata</name>
    <name type="common">Slime mold</name>
    <name type="synonym">Dictyostelium fasciculatum</name>
    <dbReference type="NCBI Taxonomy" id="261658"/>
    <lineage>
        <taxon>Eukaryota</taxon>
        <taxon>Amoebozoa</taxon>
        <taxon>Evosea</taxon>
        <taxon>Eumycetozoa</taxon>
        <taxon>Dictyostelia</taxon>
        <taxon>Acytosteliales</taxon>
        <taxon>Cavenderiaceae</taxon>
        <taxon>Cavenderia</taxon>
    </lineage>
</organism>
<dbReference type="EMBL" id="GL883013">
    <property type="protein sequence ID" value="EGG20193.1"/>
    <property type="molecule type" value="Genomic_DNA"/>
</dbReference>
<proteinExistence type="predicted"/>
<evidence type="ECO:0000256" key="7">
    <source>
        <dbReference type="SAM" id="MobiDB-lite"/>
    </source>
</evidence>
<accession>F4PW29</accession>
<dbReference type="CDD" id="cd14704">
    <property type="entry name" value="bZIP_HY5-like"/>
    <property type="match status" value="1"/>
</dbReference>
<comment type="subcellular location">
    <subcellularLocation>
        <location evidence="1">Membrane</location>
        <topology evidence="1">Single-pass membrane protein</topology>
    </subcellularLocation>
</comment>
<keyword evidence="3" id="KW-0238">DNA-binding</keyword>
<dbReference type="GeneID" id="14872467"/>
<dbReference type="Gene3D" id="1.20.5.170">
    <property type="match status" value="1"/>
</dbReference>
<dbReference type="GO" id="GO:0016020">
    <property type="term" value="C:membrane"/>
    <property type="evidence" value="ECO:0007669"/>
    <property type="project" value="UniProtKB-SubCell"/>
</dbReference>
<evidence type="ECO:0000313" key="10">
    <source>
        <dbReference type="Proteomes" id="UP000007797"/>
    </source>
</evidence>
<evidence type="ECO:0000256" key="2">
    <source>
        <dbReference type="ARBA" id="ARBA00023015"/>
    </source>
</evidence>
<gene>
    <name evidence="9" type="ORF">DFA_07313</name>
</gene>
<dbReference type="Proteomes" id="UP000007797">
    <property type="component" value="Unassembled WGS sequence"/>
</dbReference>
<reference evidence="10" key="1">
    <citation type="journal article" date="2011" name="Genome Res.">
        <title>Phylogeny-wide analysis of social amoeba genomes highlights ancient origins for complex intercellular communication.</title>
        <authorList>
            <person name="Heidel A.J."/>
            <person name="Lawal H.M."/>
            <person name="Felder M."/>
            <person name="Schilde C."/>
            <person name="Helps N.R."/>
            <person name="Tunggal B."/>
            <person name="Rivero F."/>
            <person name="John U."/>
            <person name="Schleicher M."/>
            <person name="Eichinger L."/>
            <person name="Platzer M."/>
            <person name="Noegel A.A."/>
            <person name="Schaap P."/>
            <person name="Gloeckner G."/>
        </authorList>
    </citation>
    <scope>NUCLEOTIDE SEQUENCE [LARGE SCALE GENOMIC DNA]</scope>
    <source>
        <strain evidence="10">SH3</strain>
    </source>
</reference>
<dbReference type="OMA" id="MLQNENY"/>
<dbReference type="SMART" id="SM00338">
    <property type="entry name" value="BRLZ"/>
    <property type="match status" value="1"/>
</dbReference>
<sequence length="288" mass="31902">MYSSSGSSSPSHHYGGYGHHNIPSSPSMDSMIFSVGSKEHGGDDKVKKRQVRLLKNRQSAALSRTRKKEYIVNLEEKGQELQLSTLTLKKSISFLTRCNQETLSDIQFLEKELSSLLTENEILKSKLNQRHNNNHHLPTPSFLSVSNPNLNSPSNYLARARSASSTSNLQQLQQQQQQQQKNNNNNNNPSTSSSLSRKPPLPNSIPMIPEESKCWCLASGVPNHQHQHTNPSSTLSPTNRKNLLGYYHLSNSNQPNPNLSTSPPSTNTSTISTTTTTSSPMALDKLIS</sequence>
<dbReference type="Pfam" id="PF00170">
    <property type="entry name" value="bZIP_1"/>
    <property type="match status" value="1"/>
</dbReference>
<dbReference type="STRING" id="1054147.F4PW29"/>
<feature type="coiled-coil region" evidence="6">
    <location>
        <begin position="99"/>
        <end position="126"/>
    </location>
</feature>
<name>F4PW29_CACFS</name>
<dbReference type="PROSITE" id="PS50217">
    <property type="entry name" value="BZIP"/>
    <property type="match status" value="1"/>
</dbReference>
<feature type="domain" description="BZIP" evidence="8">
    <location>
        <begin position="46"/>
        <end position="97"/>
    </location>
</feature>
<dbReference type="SUPFAM" id="SSF57959">
    <property type="entry name" value="Leucine zipper domain"/>
    <property type="match status" value="1"/>
</dbReference>
<evidence type="ECO:0000259" key="8">
    <source>
        <dbReference type="PROSITE" id="PS50217"/>
    </source>
</evidence>
<evidence type="ECO:0000256" key="3">
    <source>
        <dbReference type="ARBA" id="ARBA00023125"/>
    </source>
</evidence>
<keyword evidence="6" id="KW-0175">Coiled coil</keyword>
<dbReference type="GO" id="GO:0000978">
    <property type="term" value="F:RNA polymerase II cis-regulatory region sequence-specific DNA binding"/>
    <property type="evidence" value="ECO:0007669"/>
    <property type="project" value="TreeGrafter"/>
</dbReference>